<protein>
    <recommendedName>
        <fullName evidence="1">KAP NTPase domain-containing protein</fullName>
    </recommendedName>
</protein>
<sequence length="389" mass="45907">MKRWAEELRQNKESVVFFNAWDCDFVEKPLLPFLYNFLQQLKEQGLVKYNFKEDIKNCGDITVTCLKNFIDVASSGIINIDDLKEKTDAHAIKLPKISTLEEYKQLQDALFKFKSGLNEIVKRLKGKNLYIFIDELERCRPTFAIELLEAIKHLFNIKGLVFILGIDRNQLKHTISNIYGCGMDGEGYLRRFIDIELELPQPNIKDYSNYLNKKFEIENKSTHAYRNWIIGYSEFLRFWEIFSELYDFQLREVEQIFVKFNAITKILDEKIIKITPVLALLMILKIKDPVLYNNFTLDKLTEQNANDFLTKNFFSKLKNAPDEIIVNDFVKICMALHPTDYRLLSYKVQDKTKENFYSELSKMQQYVQSCDIDRVQYLKNMISCISLIP</sequence>
<dbReference type="InterPro" id="IPR027417">
    <property type="entry name" value="P-loop_NTPase"/>
</dbReference>
<accession>A0A9D1JMX1</accession>
<dbReference type="EMBL" id="DVIU01000098">
    <property type="protein sequence ID" value="HIS35914.1"/>
    <property type="molecule type" value="Genomic_DNA"/>
</dbReference>
<evidence type="ECO:0000313" key="3">
    <source>
        <dbReference type="Proteomes" id="UP000823928"/>
    </source>
</evidence>
<evidence type="ECO:0000313" key="2">
    <source>
        <dbReference type="EMBL" id="HIS35914.1"/>
    </source>
</evidence>
<comment type="caution">
    <text evidence="2">The sequence shown here is derived from an EMBL/GenBank/DDBJ whole genome shotgun (WGS) entry which is preliminary data.</text>
</comment>
<dbReference type="InterPro" id="IPR011646">
    <property type="entry name" value="KAP_P-loop"/>
</dbReference>
<organism evidence="2 3">
    <name type="scientific">Candidatus Scatousia excrementigallinarum</name>
    <dbReference type="NCBI Taxonomy" id="2840935"/>
    <lineage>
        <taxon>Bacteria</taxon>
        <taxon>Candidatus Scatousia</taxon>
    </lineage>
</organism>
<dbReference type="Proteomes" id="UP000823928">
    <property type="component" value="Unassembled WGS sequence"/>
</dbReference>
<gene>
    <name evidence="2" type="ORF">IAC10_04710</name>
</gene>
<reference evidence="2" key="1">
    <citation type="submission" date="2020-10" db="EMBL/GenBank/DDBJ databases">
        <authorList>
            <person name="Gilroy R."/>
        </authorList>
    </citation>
    <scope>NUCLEOTIDE SEQUENCE</scope>
    <source>
        <strain evidence="2">6276</strain>
    </source>
</reference>
<evidence type="ECO:0000259" key="1">
    <source>
        <dbReference type="Pfam" id="PF07693"/>
    </source>
</evidence>
<dbReference type="AlphaFoldDB" id="A0A9D1JMX1"/>
<dbReference type="Pfam" id="PF07693">
    <property type="entry name" value="KAP_NTPase"/>
    <property type="match status" value="1"/>
</dbReference>
<name>A0A9D1JMX1_9BACT</name>
<dbReference type="SUPFAM" id="SSF52540">
    <property type="entry name" value="P-loop containing nucleoside triphosphate hydrolases"/>
    <property type="match status" value="1"/>
</dbReference>
<proteinExistence type="predicted"/>
<feature type="domain" description="KAP NTPase" evidence="1">
    <location>
        <begin position="81"/>
        <end position="263"/>
    </location>
</feature>
<reference evidence="2" key="2">
    <citation type="journal article" date="2021" name="PeerJ">
        <title>Extensive microbial diversity within the chicken gut microbiome revealed by metagenomics and culture.</title>
        <authorList>
            <person name="Gilroy R."/>
            <person name="Ravi A."/>
            <person name="Getino M."/>
            <person name="Pursley I."/>
            <person name="Horton D.L."/>
            <person name="Alikhan N.F."/>
            <person name="Baker D."/>
            <person name="Gharbi K."/>
            <person name="Hall N."/>
            <person name="Watson M."/>
            <person name="Adriaenssens E.M."/>
            <person name="Foster-Nyarko E."/>
            <person name="Jarju S."/>
            <person name="Secka A."/>
            <person name="Antonio M."/>
            <person name="Oren A."/>
            <person name="Chaudhuri R.R."/>
            <person name="La Ragione R."/>
            <person name="Hildebrand F."/>
            <person name="Pallen M.J."/>
        </authorList>
    </citation>
    <scope>NUCLEOTIDE SEQUENCE</scope>
    <source>
        <strain evidence="2">6276</strain>
    </source>
</reference>